<dbReference type="Proteomes" id="UP000237105">
    <property type="component" value="Unassembled WGS sequence"/>
</dbReference>
<proteinExistence type="predicted"/>
<sequence>MAMTGCKRLAMRRQDSMYWHCNAMTPDDNDFPKKGRRWHVFQRSISPSSGLRFRRDLLGFIHRPSMNDGG</sequence>
<gene>
    <name evidence="1" type="ORF">PanWU01x14_159200</name>
</gene>
<reference evidence="2" key="1">
    <citation type="submission" date="2016-06" db="EMBL/GenBank/DDBJ databases">
        <title>Parallel loss of symbiosis genes in relatives of nitrogen-fixing non-legume Parasponia.</title>
        <authorList>
            <person name="Van Velzen R."/>
            <person name="Holmer R."/>
            <person name="Bu F."/>
            <person name="Rutten L."/>
            <person name="Van Zeijl A."/>
            <person name="Liu W."/>
            <person name="Santuari L."/>
            <person name="Cao Q."/>
            <person name="Sharma T."/>
            <person name="Shen D."/>
            <person name="Roswanjaya Y."/>
            <person name="Wardhani T."/>
            <person name="Kalhor M.S."/>
            <person name="Jansen J."/>
            <person name="Van den Hoogen J."/>
            <person name="Gungor B."/>
            <person name="Hartog M."/>
            <person name="Hontelez J."/>
            <person name="Verver J."/>
            <person name="Yang W.-C."/>
            <person name="Schijlen E."/>
            <person name="Repin R."/>
            <person name="Schilthuizen M."/>
            <person name="Schranz E."/>
            <person name="Heidstra R."/>
            <person name="Miyata K."/>
            <person name="Fedorova E."/>
            <person name="Kohlen W."/>
            <person name="Bisseling T."/>
            <person name="Smit S."/>
            <person name="Geurts R."/>
        </authorList>
    </citation>
    <scope>NUCLEOTIDE SEQUENCE [LARGE SCALE GENOMIC DNA]</scope>
    <source>
        <strain evidence="2">cv. WU1-14</strain>
    </source>
</reference>
<protein>
    <submittedName>
        <fullName evidence="1">Uncharacterized protein</fullName>
    </submittedName>
</protein>
<dbReference type="EMBL" id="JXTB01000140">
    <property type="protein sequence ID" value="PON59410.1"/>
    <property type="molecule type" value="Genomic_DNA"/>
</dbReference>
<organism evidence="1 2">
    <name type="scientific">Parasponia andersonii</name>
    <name type="common">Sponia andersonii</name>
    <dbReference type="NCBI Taxonomy" id="3476"/>
    <lineage>
        <taxon>Eukaryota</taxon>
        <taxon>Viridiplantae</taxon>
        <taxon>Streptophyta</taxon>
        <taxon>Embryophyta</taxon>
        <taxon>Tracheophyta</taxon>
        <taxon>Spermatophyta</taxon>
        <taxon>Magnoliopsida</taxon>
        <taxon>eudicotyledons</taxon>
        <taxon>Gunneridae</taxon>
        <taxon>Pentapetalae</taxon>
        <taxon>rosids</taxon>
        <taxon>fabids</taxon>
        <taxon>Rosales</taxon>
        <taxon>Cannabaceae</taxon>
        <taxon>Parasponia</taxon>
    </lineage>
</organism>
<accession>A0A2P5CEC1</accession>
<dbReference type="AlphaFoldDB" id="A0A2P5CEC1"/>
<comment type="caution">
    <text evidence="1">The sequence shown here is derived from an EMBL/GenBank/DDBJ whole genome shotgun (WGS) entry which is preliminary data.</text>
</comment>
<evidence type="ECO:0000313" key="2">
    <source>
        <dbReference type="Proteomes" id="UP000237105"/>
    </source>
</evidence>
<keyword evidence="2" id="KW-1185">Reference proteome</keyword>
<evidence type="ECO:0000313" key="1">
    <source>
        <dbReference type="EMBL" id="PON59410.1"/>
    </source>
</evidence>
<name>A0A2P5CEC1_PARAD</name>